<accession>A0ABQ0L225</accession>
<feature type="compositionally biased region" description="Basic residues" evidence="1">
    <location>
        <begin position="390"/>
        <end position="404"/>
    </location>
</feature>
<keyword evidence="2" id="KW-0472">Membrane</keyword>
<sequence>MLLTADDMKKAQPETASTRSESEADAPPRYSQGSKASVTGDHKGRTASEAEAASGSLSASGTRPLAFSDEAQFQLGEAPAPEGWTKALMLVFLVAILLSVPPAVGFLGIILKIVVAESAQVSRAWAALLIAPVLHLVGLPFISLSMRRFSVSHSKPQRTMTTPALGLSALIILWFVCAIYTGIAAPELRDSESGGVDTNPAADLEQDASVCAWLSWCFLVIAAIEGWCTRTLRWWPHTISSESVASPPLAPVRPGASALVRPLRRHRTHSGDNTARPTQRVAYKKKSNTHTTHNPPPHTPHNTRYQKMTEVDYSVEGLRNYQRTQQRIANWADDTGAQAHRYKNPFLPRSEAEFAGNAFYGHAKEEKSRSSSRASSQQSSRRDSPSSSHGHGHRHSSSSGRKKPERSYTTGGIATQPQPHHARSPLSTAVSPDDSISQVGMPRPSSHHRRARSHSPSRHRSSTSGGGKHHRSGTTTYVVASPQAQGQQYAYAYGYGSPQPVYGYGQQQQSGYFAYPAQQQQQQAAVVVIPRDRRVQIVYPDQQQQTYTYAAHQSQSSGGGGGFLSKLFHRSSESGSGSRRSRSVSRSRR</sequence>
<protein>
    <submittedName>
        <fullName evidence="3">Uncharacterized protein</fullName>
    </submittedName>
</protein>
<feature type="region of interest" description="Disordered" evidence="1">
    <location>
        <begin position="1"/>
        <end position="61"/>
    </location>
</feature>
<feature type="compositionally biased region" description="Basic residues" evidence="1">
    <location>
        <begin position="579"/>
        <end position="589"/>
    </location>
</feature>
<evidence type="ECO:0000256" key="1">
    <source>
        <dbReference type="SAM" id="MobiDB-lite"/>
    </source>
</evidence>
<dbReference type="EMBL" id="DF841004">
    <property type="protein sequence ID" value="GAT45209.1"/>
    <property type="molecule type" value="Genomic_DNA"/>
</dbReference>
<evidence type="ECO:0000256" key="2">
    <source>
        <dbReference type="SAM" id="Phobius"/>
    </source>
</evidence>
<gene>
    <name evidence="3" type="ORF">MCHLO_02799</name>
</gene>
<name>A0ABQ0L225_MYCCL</name>
<feature type="compositionally biased region" description="Polar residues" evidence="1">
    <location>
        <begin position="425"/>
        <end position="438"/>
    </location>
</feature>
<keyword evidence="4" id="KW-1185">Reference proteome</keyword>
<organism evidence="3 4">
    <name type="scientific">Mycena chlorophos</name>
    <name type="common">Agaric fungus</name>
    <name type="synonym">Agaricus chlorophos</name>
    <dbReference type="NCBI Taxonomy" id="658473"/>
    <lineage>
        <taxon>Eukaryota</taxon>
        <taxon>Fungi</taxon>
        <taxon>Dikarya</taxon>
        <taxon>Basidiomycota</taxon>
        <taxon>Agaricomycotina</taxon>
        <taxon>Agaricomycetes</taxon>
        <taxon>Agaricomycetidae</taxon>
        <taxon>Agaricales</taxon>
        <taxon>Marasmiineae</taxon>
        <taxon>Mycenaceae</taxon>
        <taxon>Mycena</taxon>
    </lineage>
</organism>
<proteinExistence type="predicted"/>
<feature type="region of interest" description="Disordered" evidence="1">
    <location>
        <begin position="362"/>
        <end position="474"/>
    </location>
</feature>
<feature type="compositionally biased region" description="Low complexity" evidence="1">
    <location>
        <begin position="49"/>
        <end position="61"/>
    </location>
</feature>
<feature type="compositionally biased region" description="Basic residues" evidence="1">
    <location>
        <begin position="445"/>
        <end position="472"/>
    </location>
</feature>
<keyword evidence="2" id="KW-0812">Transmembrane</keyword>
<feature type="region of interest" description="Disordered" evidence="1">
    <location>
        <begin position="549"/>
        <end position="589"/>
    </location>
</feature>
<feature type="compositionally biased region" description="Basic and acidic residues" evidence="1">
    <location>
        <begin position="1"/>
        <end position="12"/>
    </location>
</feature>
<feature type="transmembrane region" description="Helical" evidence="2">
    <location>
        <begin position="164"/>
        <end position="183"/>
    </location>
</feature>
<dbReference type="Proteomes" id="UP000815677">
    <property type="component" value="Unassembled WGS sequence"/>
</dbReference>
<evidence type="ECO:0000313" key="3">
    <source>
        <dbReference type="EMBL" id="GAT45209.1"/>
    </source>
</evidence>
<reference evidence="3" key="1">
    <citation type="submission" date="2014-09" db="EMBL/GenBank/DDBJ databases">
        <title>Genome sequence of the luminous mushroom Mycena chlorophos for searching fungal bioluminescence genes.</title>
        <authorList>
            <person name="Tanaka Y."/>
            <person name="Kasuga D."/>
            <person name="Oba Y."/>
            <person name="Hase S."/>
            <person name="Sato K."/>
            <person name="Oba Y."/>
            <person name="Sakakibara Y."/>
        </authorList>
    </citation>
    <scope>NUCLEOTIDE SEQUENCE</scope>
</reference>
<keyword evidence="2" id="KW-1133">Transmembrane helix</keyword>
<feature type="compositionally biased region" description="Polar residues" evidence="1">
    <location>
        <begin position="407"/>
        <end position="418"/>
    </location>
</feature>
<feature type="transmembrane region" description="Helical" evidence="2">
    <location>
        <begin position="123"/>
        <end position="144"/>
    </location>
</feature>
<feature type="region of interest" description="Disordered" evidence="1">
    <location>
        <begin position="266"/>
        <end position="305"/>
    </location>
</feature>
<feature type="compositionally biased region" description="Low complexity" evidence="1">
    <location>
        <begin position="371"/>
        <end position="389"/>
    </location>
</feature>
<feature type="transmembrane region" description="Helical" evidence="2">
    <location>
        <begin position="87"/>
        <end position="111"/>
    </location>
</feature>
<evidence type="ECO:0000313" key="4">
    <source>
        <dbReference type="Proteomes" id="UP000815677"/>
    </source>
</evidence>